<comment type="subcellular location">
    <subcellularLocation>
        <location evidence="1">Membrane</location>
        <topology evidence="1">Multi-pass membrane protein</topology>
    </subcellularLocation>
</comment>
<evidence type="ECO:0000256" key="3">
    <source>
        <dbReference type="ARBA" id="ARBA00022692"/>
    </source>
</evidence>
<organism evidence="7 8">
    <name type="scientific">Saxophila tyrrhenica</name>
    <dbReference type="NCBI Taxonomy" id="1690608"/>
    <lineage>
        <taxon>Eukaryota</taxon>
        <taxon>Fungi</taxon>
        <taxon>Dikarya</taxon>
        <taxon>Ascomycota</taxon>
        <taxon>Pezizomycotina</taxon>
        <taxon>Dothideomycetes</taxon>
        <taxon>Dothideomycetidae</taxon>
        <taxon>Mycosphaerellales</taxon>
        <taxon>Extremaceae</taxon>
        <taxon>Saxophila</taxon>
    </lineage>
</organism>
<dbReference type="SUPFAM" id="SSF103473">
    <property type="entry name" value="MFS general substrate transporter"/>
    <property type="match status" value="1"/>
</dbReference>
<dbReference type="Proteomes" id="UP001337655">
    <property type="component" value="Unassembled WGS sequence"/>
</dbReference>
<dbReference type="InterPro" id="IPR036259">
    <property type="entry name" value="MFS_trans_sf"/>
</dbReference>
<feature type="transmembrane region" description="Helical" evidence="6">
    <location>
        <begin position="174"/>
        <end position="195"/>
    </location>
</feature>
<dbReference type="GO" id="GO:0016020">
    <property type="term" value="C:membrane"/>
    <property type="evidence" value="ECO:0007669"/>
    <property type="project" value="UniProtKB-SubCell"/>
</dbReference>
<keyword evidence="4 6" id="KW-1133">Transmembrane helix</keyword>
<evidence type="ECO:0000256" key="1">
    <source>
        <dbReference type="ARBA" id="ARBA00004141"/>
    </source>
</evidence>
<evidence type="ECO:0000313" key="7">
    <source>
        <dbReference type="EMBL" id="KAK5173938.1"/>
    </source>
</evidence>
<feature type="transmembrane region" description="Helical" evidence="6">
    <location>
        <begin position="143"/>
        <end position="162"/>
    </location>
</feature>
<proteinExistence type="predicted"/>
<dbReference type="RefSeq" id="XP_064662633.1">
    <property type="nucleotide sequence ID" value="XM_064799878.1"/>
</dbReference>
<protein>
    <submittedName>
        <fullName evidence="7">Uncharacterized protein</fullName>
    </submittedName>
</protein>
<dbReference type="Gene3D" id="1.20.1250.20">
    <property type="entry name" value="MFS general substrate transporter like domains"/>
    <property type="match status" value="1"/>
</dbReference>
<evidence type="ECO:0000313" key="8">
    <source>
        <dbReference type="Proteomes" id="UP001337655"/>
    </source>
</evidence>
<name>A0AAV9PMM9_9PEZI</name>
<evidence type="ECO:0000256" key="4">
    <source>
        <dbReference type="ARBA" id="ARBA00022989"/>
    </source>
</evidence>
<dbReference type="AlphaFoldDB" id="A0AAV9PMM9"/>
<feature type="transmembrane region" description="Helical" evidence="6">
    <location>
        <begin position="207"/>
        <end position="228"/>
    </location>
</feature>
<evidence type="ECO:0000256" key="2">
    <source>
        <dbReference type="ARBA" id="ARBA00022448"/>
    </source>
</evidence>
<feature type="transmembrane region" description="Helical" evidence="6">
    <location>
        <begin position="6"/>
        <end position="26"/>
    </location>
</feature>
<keyword evidence="5 6" id="KW-0472">Membrane</keyword>
<dbReference type="PANTHER" id="PTHR43791:SF18">
    <property type="entry name" value="NICOTINIC ACID TRANSPORTER TNA1, PUTATIVE (AFU_ORTHOLOGUE AFUA_3G03820)-RELATED"/>
    <property type="match status" value="1"/>
</dbReference>
<dbReference type="Pfam" id="PF07690">
    <property type="entry name" value="MFS_1"/>
    <property type="match status" value="1"/>
</dbReference>
<accession>A0AAV9PMM9</accession>
<dbReference type="GeneID" id="89923966"/>
<evidence type="ECO:0000256" key="5">
    <source>
        <dbReference type="ARBA" id="ARBA00023136"/>
    </source>
</evidence>
<keyword evidence="2" id="KW-0813">Transport</keyword>
<reference evidence="7 8" key="1">
    <citation type="submission" date="2023-08" db="EMBL/GenBank/DDBJ databases">
        <title>Black Yeasts Isolated from many extreme environments.</title>
        <authorList>
            <person name="Coleine C."/>
            <person name="Stajich J.E."/>
            <person name="Selbmann L."/>
        </authorList>
    </citation>
    <scope>NUCLEOTIDE SEQUENCE [LARGE SCALE GENOMIC DNA]</scope>
    <source>
        <strain evidence="7 8">CCFEE 5935</strain>
    </source>
</reference>
<dbReference type="EMBL" id="JAVRRT010000003">
    <property type="protein sequence ID" value="KAK5173938.1"/>
    <property type="molecule type" value="Genomic_DNA"/>
</dbReference>
<feature type="transmembrane region" description="Helical" evidence="6">
    <location>
        <begin position="116"/>
        <end position="136"/>
    </location>
</feature>
<dbReference type="GO" id="GO:0022857">
    <property type="term" value="F:transmembrane transporter activity"/>
    <property type="evidence" value="ECO:0007669"/>
    <property type="project" value="InterPro"/>
</dbReference>
<dbReference type="PANTHER" id="PTHR43791">
    <property type="entry name" value="PERMEASE-RELATED"/>
    <property type="match status" value="1"/>
</dbReference>
<sequence>MDGLGGVAVLEGALSVLTGIAVFFILPDSPESAGWLNQREKQFLRRRLDQDSGTREGRVASTEKFQLKYLIAALTDWKIWFTVLVYWGSTIPNYAMTFTAPQIITYLGYTAAEAQLLTVPIYAGALISTVVCAILADKYKTRWPFVVFPYTAAAIGFIGLLATPQARLPGLTYAFLFPVTAGCYPGVITVVSWAANNLAPSSKRAAGLGLSLTLANAGGIVGSNIFLAKEAPRYWTGYGLCMAFISIAIASALFLRFTLKRENHKRDQYSEEEIREKYTEEQLLEMGDASPLYRYVY</sequence>
<keyword evidence="8" id="KW-1185">Reference proteome</keyword>
<evidence type="ECO:0000256" key="6">
    <source>
        <dbReference type="SAM" id="Phobius"/>
    </source>
</evidence>
<dbReference type="InterPro" id="IPR011701">
    <property type="entry name" value="MFS"/>
</dbReference>
<comment type="caution">
    <text evidence="7">The sequence shown here is derived from an EMBL/GenBank/DDBJ whole genome shotgun (WGS) entry which is preliminary data.</text>
</comment>
<feature type="transmembrane region" description="Helical" evidence="6">
    <location>
        <begin position="234"/>
        <end position="255"/>
    </location>
</feature>
<gene>
    <name evidence="7" type="ORF">LTR77_002619</name>
</gene>
<dbReference type="FunFam" id="1.20.1250.20:FF:000013">
    <property type="entry name" value="MFS general substrate transporter"/>
    <property type="match status" value="1"/>
</dbReference>
<keyword evidence="3 6" id="KW-0812">Transmembrane</keyword>